<organism evidence="1 2">
    <name type="scientific">Streptomyces canus</name>
    <dbReference type="NCBI Taxonomy" id="58343"/>
    <lineage>
        <taxon>Bacteria</taxon>
        <taxon>Bacillati</taxon>
        <taxon>Actinomycetota</taxon>
        <taxon>Actinomycetes</taxon>
        <taxon>Kitasatosporales</taxon>
        <taxon>Streptomycetaceae</taxon>
        <taxon>Streptomyces</taxon>
        <taxon>Streptomyces aurantiacus group</taxon>
    </lineage>
</organism>
<dbReference type="Proteomes" id="UP001234216">
    <property type="component" value="Unassembled WGS sequence"/>
</dbReference>
<reference evidence="1" key="1">
    <citation type="submission" date="2023-07" db="EMBL/GenBank/DDBJ databases">
        <title>Comparative genomics of wheat-associated soil bacteria to identify genetic determinants of phenazine resistance.</title>
        <authorList>
            <person name="Mouncey N."/>
        </authorList>
    </citation>
    <scope>NUCLEOTIDE SEQUENCE</scope>
    <source>
        <strain evidence="1">V4I22</strain>
    </source>
</reference>
<accession>A0AAW8F1S3</accession>
<name>A0AAW8F1S3_9ACTN</name>
<dbReference type="EMBL" id="JAUSZV010000001">
    <property type="protein sequence ID" value="MDQ0904022.1"/>
    <property type="molecule type" value="Genomic_DNA"/>
</dbReference>
<evidence type="ECO:0000313" key="1">
    <source>
        <dbReference type="EMBL" id="MDQ0904022.1"/>
    </source>
</evidence>
<dbReference type="RefSeq" id="WP_306971507.1">
    <property type="nucleotide sequence ID" value="NZ_JAUSZV010000001.1"/>
</dbReference>
<gene>
    <name evidence="1" type="ORF">QFZ22_000007</name>
</gene>
<evidence type="ECO:0000313" key="2">
    <source>
        <dbReference type="Proteomes" id="UP001234216"/>
    </source>
</evidence>
<comment type="caution">
    <text evidence="1">The sequence shown here is derived from an EMBL/GenBank/DDBJ whole genome shotgun (WGS) entry which is preliminary data.</text>
</comment>
<sequence>MFGFLHEVPVLAAPLTDLLQHGPSASVWRPVQNPGTRVSWMEA</sequence>
<protein>
    <submittedName>
        <fullName evidence="1">Uncharacterized protein</fullName>
    </submittedName>
</protein>
<proteinExistence type="predicted"/>
<dbReference type="AlphaFoldDB" id="A0AAW8F1S3"/>